<dbReference type="SUPFAM" id="SSF54427">
    <property type="entry name" value="NTF2-like"/>
    <property type="match status" value="1"/>
</dbReference>
<evidence type="ECO:0000259" key="7">
    <source>
        <dbReference type="Pfam" id="PF08281"/>
    </source>
</evidence>
<dbReference type="Gene3D" id="3.10.450.50">
    <property type="match status" value="1"/>
</dbReference>
<feature type="domain" description="RNA polymerase sigma factor 70 region 4 type 2" evidence="7">
    <location>
        <begin position="106"/>
        <end position="156"/>
    </location>
</feature>
<keyword evidence="9" id="KW-1185">Reference proteome</keyword>
<dbReference type="PANTHER" id="PTHR30173:SF43">
    <property type="entry name" value="ECF RNA POLYMERASE SIGMA FACTOR SIGI-RELATED"/>
    <property type="match status" value="1"/>
</dbReference>
<keyword evidence="4" id="KW-0731">Sigma factor</keyword>
<accession>A0ABP9SEB0</accession>
<evidence type="ECO:0000313" key="8">
    <source>
        <dbReference type="EMBL" id="GAA5193935.1"/>
    </source>
</evidence>
<evidence type="ECO:0000256" key="2">
    <source>
        <dbReference type="ARBA" id="ARBA00011344"/>
    </source>
</evidence>
<dbReference type="Gene3D" id="1.10.10.10">
    <property type="entry name" value="Winged helix-like DNA-binding domain superfamily/Winged helix DNA-binding domain"/>
    <property type="match status" value="1"/>
</dbReference>
<dbReference type="Pfam" id="PF08281">
    <property type="entry name" value="Sigma70_r4_2"/>
    <property type="match status" value="1"/>
</dbReference>
<comment type="similarity">
    <text evidence="1">Belongs to the sigma-70 factor family. ECF subfamily.</text>
</comment>
<evidence type="ECO:0000256" key="5">
    <source>
        <dbReference type="ARBA" id="ARBA00023163"/>
    </source>
</evidence>
<keyword evidence="5" id="KW-0804">Transcription</keyword>
<dbReference type="InterPro" id="IPR036388">
    <property type="entry name" value="WH-like_DNA-bd_sf"/>
</dbReference>
<feature type="domain" description="RNA polymerase sigma-70 region 2" evidence="6">
    <location>
        <begin position="11"/>
        <end position="74"/>
    </location>
</feature>
<keyword evidence="3" id="KW-0805">Transcription regulation</keyword>
<proteinExistence type="inferred from homology"/>
<dbReference type="InterPro" id="IPR032710">
    <property type="entry name" value="NTF2-like_dom_sf"/>
</dbReference>
<protein>
    <submittedName>
        <fullName evidence="8">Sigma-70 family RNA polymerase sigma factor</fullName>
    </submittedName>
</protein>
<dbReference type="RefSeq" id="WP_345634755.1">
    <property type="nucleotide sequence ID" value="NZ_BAABJQ010000020.1"/>
</dbReference>
<name>A0ABP9SEB0_9ACTN</name>
<dbReference type="SUPFAM" id="SSF88946">
    <property type="entry name" value="Sigma2 domain of RNA polymerase sigma factors"/>
    <property type="match status" value="1"/>
</dbReference>
<organism evidence="8 9">
    <name type="scientific">Rugosimonospora acidiphila</name>
    <dbReference type="NCBI Taxonomy" id="556531"/>
    <lineage>
        <taxon>Bacteria</taxon>
        <taxon>Bacillati</taxon>
        <taxon>Actinomycetota</taxon>
        <taxon>Actinomycetes</taxon>
        <taxon>Micromonosporales</taxon>
        <taxon>Micromonosporaceae</taxon>
        <taxon>Rugosimonospora</taxon>
    </lineage>
</organism>
<comment type="caution">
    <text evidence="8">The sequence shown here is derived from an EMBL/GenBank/DDBJ whole genome shotgun (WGS) entry which is preliminary data.</text>
</comment>
<evidence type="ECO:0000256" key="4">
    <source>
        <dbReference type="ARBA" id="ARBA00023082"/>
    </source>
</evidence>
<dbReference type="InterPro" id="IPR013324">
    <property type="entry name" value="RNA_pol_sigma_r3/r4-like"/>
</dbReference>
<dbReference type="InterPro" id="IPR007627">
    <property type="entry name" value="RNA_pol_sigma70_r2"/>
</dbReference>
<evidence type="ECO:0000256" key="1">
    <source>
        <dbReference type="ARBA" id="ARBA00010641"/>
    </source>
</evidence>
<dbReference type="SUPFAM" id="SSF88659">
    <property type="entry name" value="Sigma3 and sigma4 domains of RNA polymerase sigma factors"/>
    <property type="match status" value="1"/>
</dbReference>
<dbReference type="InterPro" id="IPR013249">
    <property type="entry name" value="RNA_pol_sigma70_r4_t2"/>
</dbReference>
<comment type="subunit">
    <text evidence="2">Interacts transiently with the RNA polymerase catalytic core formed by RpoA, RpoB, RpoC and RpoZ (2 alpha, 1 beta, 1 beta' and 1 omega subunit) to form the RNA polymerase holoenzyme that can initiate transcription.</text>
</comment>
<evidence type="ECO:0000313" key="9">
    <source>
        <dbReference type="Proteomes" id="UP001501570"/>
    </source>
</evidence>
<dbReference type="InterPro" id="IPR052704">
    <property type="entry name" value="ECF_Sigma-70_Domain"/>
</dbReference>
<evidence type="ECO:0000256" key="3">
    <source>
        <dbReference type="ARBA" id="ARBA00023015"/>
    </source>
</evidence>
<dbReference type="Pfam" id="PF04542">
    <property type="entry name" value="Sigma70_r2"/>
    <property type="match status" value="1"/>
</dbReference>
<evidence type="ECO:0000259" key="6">
    <source>
        <dbReference type="Pfam" id="PF04542"/>
    </source>
</evidence>
<dbReference type="EMBL" id="BAABJQ010000020">
    <property type="protein sequence ID" value="GAA5193935.1"/>
    <property type="molecule type" value="Genomic_DNA"/>
</dbReference>
<dbReference type="Proteomes" id="UP001501570">
    <property type="component" value="Unassembled WGS sequence"/>
</dbReference>
<dbReference type="Gene3D" id="1.10.1740.10">
    <property type="match status" value="1"/>
</dbReference>
<reference evidence="9" key="1">
    <citation type="journal article" date="2019" name="Int. J. Syst. Evol. Microbiol.">
        <title>The Global Catalogue of Microorganisms (GCM) 10K type strain sequencing project: providing services to taxonomists for standard genome sequencing and annotation.</title>
        <authorList>
            <consortium name="The Broad Institute Genomics Platform"/>
            <consortium name="The Broad Institute Genome Sequencing Center for Infectious Disease"/>
            <person name="Wu L."/>
            <person name="Ma J."/>
        </authorList>
    </citation>
    <scope>NUCLEOTIDE SEQUENCE [LARGE SCALE GENOMIC DNA]</scope>
    <source>
        <strain evidence="9">JCM 18304</strain>
    </source>
</reference>
<dbReference type="InterPro" id="IPR013325">
    <property type="entry name" value="RNA_pol_sigma_r2"/>
</dbReference>
<dbReference type="PANTHER" id="PTHR30173">
    <property type="entry name" value="SIGMA 19 FACTOR"/>
    <property type="match status" value="1"/>
</dbReference>
<sequence length="291" mass="30623">MSGNDGLAERFERERPRLRAMAYRMLGSGAEADDVVQDAWLRLIRADPGEVNNLAAWLTTVVGRICLDLLRSRASRREEPLDGGVEPRAAADPEGEAVLADSVGSALLVILDTLAPVERLAFVLHDMFAVSFEEIAPIAGRSPAATRQLASRARRRVAAGDTGPGAALADADPSRRRKIVDAFFAAARQGEFATLLALLDPDVVLRADDAAARLGGSGAVRGQEAVARFLSGRARGAVPALIDGTVGAVGRAGERIVVVLELVIIGGRIAAIEVTGDPERLAELDVTPLGE</sequence>
<dbReference type="InterPro" id="IPR014284">
    <property type="entry name" value="RNA_pol_sigma-70_dom"/>
</dbReference>
<dbReference type="NCBIfam" id="TIGR02937">
    <property type="entry name" value="sigma70-ECF"/>
    <property type="match status" value="1"/>
</dbReference>
<gene>
    <name evidence="8" type="ORF">GCM10023322_57070</name>
</gene>